<feature type="domain" description="VWFA" evidence="2">
    <location>
        <begin position="84"/>
        <end position="282"/>
    </location>
</feature>
<dbReference type="Gene3D" id="3.40.50.410">
    <property type="entry name" value="von Willebrand factor, type A domain"/>
    <property type="match status" value="1"/>
</dbReference>
<dbReference type="SUPFAM" id="SSF53300">
    <property type="entry name" value="vWA-like"/>
    <property type="match status" value="1"/>
</dbReference>
<gene>
    <name evidence="3" type="ORF">V3H18_07835</name>
</gene>
<dbReference type="InterPro" id="IPR036465">
    <property type="entry name" value="vWFA_dom_sf"/>
</dbReference>
<dbReference type="EMBL" id="JAZHYN010000017">
    <property type="protein sequence ID" value="MEF3366442.1"/>
    <property type="molecule type" value="Genomic_DNA"/>
</dbReference>
<dbReference type="InterPro" id="IPR002035">
    <property type="entry name" value="VWF_A"/>
</dbReference>
<evidence type="ECO:0000256" key="1">
    <source>
        <dbReference type="SAM" id="Phobius"/>
    </source>
</evidence>
<reference evidence="3 4" key="1">
    <citation type="submission" date="2024-02" db="EMBL/GenBank/DDBJ databases">
        <authorList>
            <person name="Grouzdev D."/>
        </authorList>
    </citation>
    <scope>NUCLEOTIDE SEQUENCE [LARGE SCALE GENOMIC DNA]</scope>
    <source>
        <strain evidence="3 4">9N</strain>
    </source>
</reference>
<keyword evidence="4" id="KW-1185">Reference proteome</keyword>
<dbReference type="PROSITE" id="PS50234">
    <property type="entry name" value="VWFA"/>
    <property type="match status" value="1"/>
</dbReference>
<dbReference type="SMART" id="SM00327">
    <property type="entry name" value="VWA"/>
    <property type="match status" value="1"/>
</dbReference>
<evidence type="ECO:0000313" key="4">
    <source>
        <dbReference type="Proteomes" id="UP001350748"/>
    </source>
</evidence>
<keyword evidence="1" id="KW-1133">Transmembrane helix</keyword>
<sequence length="346" mass="36769">MNYAVDTPLLLLLAPLALAPFLFSSLRASPVASVDAAPANDLVSRIFAMALSALGAIAVLGGLLGAAGLHMKGGRISRAAEGAEIVVLIDRSGSMNETFAGRQPSGEEESKAAASRRILSNFFSRRRDDLVGVAAFSTSPLLVLPPTDHAAAVQAALAATDRPGLDYTNIARGLGLALSMFKPGDGDRSRAILLVSDGAARIDPKVQDQLRADFRKVRVNLYWLYLRTQGSKGIYDPVGGEDDTPQAMPERHLDLFFKSLDTPYRAFEAEGPRAVEEAVGQIDRLERSPIEVVEELPRRELAPFAISAALIAALLLLCAKLAEALTRRFAGAVAMDVALIRKGGAA</sequence>
<dbReference type="CDD" id="cd00198">
    <property type="entry name" value="vWFA"/>
    <property type="match status" value="1"/>
</dbReference>
<protein>
    <submittedName>
        <fullName evidence="3">VWA domain-containing protein</fullName>
    </submittedName>
</protein>
<evidence type="ECO:0000313" key="3">
    <source>
        <dbReference type="EMBL" id="MEF3366442.1"/>
    </source>
</evidence>
<accession>A0ABU7XHC7</accession>
<evidence type="ECO:0000259" key="2">
    <source>
        <dbReference type="PROSITE" id="PS50234"/>
    </source>
</evidence>
<dbReference type="Pfam" id="PF13519">
    <property type="entry name" value="VWA_2"/>
    <property type="match status" value="1"/>
</dbReference>
<keyword evidence="1" id="KW-0812">Transmembrane</keyword>
<keyword evidence="1" id="KW-0472">Membrane</keyword>
<name>A0ABU7XHC7_9HYPH</name>
<dbReference type="RefSeq" id="WP_332081452.1">
    <property type="nucleotide sequence ID" value="NZ_JAZHYN010000017.1"/>
</dbReference>
<proteinExistence type="predicted"/>
<organism evidence="3 4">
    <name type="scientific">Methylocystis borbori</name>
    <dbReference type="NCBI Taxonomy" id="3118750"/>
    <lineage>
        <taxon>Bacteria</taxon>
        <taxon>Pseudomonadati</taxon>
        <taxon>Pseudomonadota</taxon>
        <taxon>Alphaproteobacteria</taxon>
        <taxon>Hyphomicrobiales</taxon>
        <taxon>Methylocystaceae</taxon>
        <taxon>Methylocystis</taxon>
    </lineage>
</organism>
<dbReference type="Proteomes" id="UP001350748">
    <property type="component" value="Unassembled WGS sequence"/>
</dbReference>
<feature type="transmembrane region" description="Helical" evidence="1">
    <location>
        <begin position="46"/>
        <end position="69"/>
    </location>
</feature>
<comment type="caution">
    <text evidence="3">The sequence shown here is derived from an EMBL/GenBank/DDBJ whole genome shotgun (WGS) entry which is preliminary data.</text>
</comment>